<proteinExistence type="predicted"/>
<evidence type="ECO:0000313" key="3">
    <source>
        <dbReference type="EMBL" id="MDZ5461334.1"/>
    </source>
</evidence>
<dbReference type="Pfam" id="PF18288">
    <property type="entry name" value="FAA_hydro_N_2"/>
    <property type="match status" value="1"/>
</dbReference>
<dbReference type="EMBL" id="JAXOJX010000108">
    <property type="protein sequence ID" value="MDZ5461334.1"/>
    <property type="molecule type" value="Genomic_DNA"/>
</dbReference>
<keyword evidence="3" id="KW-0378">Hydrolase</keyword>
<dbReference type="InterPro" id="IPR036663">
    <property type="entry name" value="Fumarylacetoacetase_C_sf"/>
</dbReference>
<feature type="domain" description="Fumarylacetoacetase N-terminal" evidence="2">
    <location>
        <begin position="1"/>
        <end position="78"/>
    </location>
</feature>
<comment type="caution">
    <text evidence="3">The sequence shown here is derived from an EMBL/GenBank/DDBJ whole genome shotgun (WGS) entry which is preliminary data.</text>
</comment>
<keyword evidence="4" id="KW-1185">Reference proteome</keyword>
<evidence type="ECO:0000259" key="2">
    <source>
        <dbReference type="Pfam" id="PF18288"/>
    </source>
</evidence>
<gene>
    <name evidence="3" type="ORF">SM757_32645</name>
</gene>
<evidence type="ECO:0000313" key="4">
    <source>
        <dbReference type="Proteomes" id="UP001293718"/>
    </source>
</evidence>
<dbReference type="PANTHER" id="PTHR43211:SF1">
    <property type="entry name" value="BLL6422 PROTEIN"/>
    <property type="match status" value="1"/>
</dbReference>
<dbReference type="PANTHER" id="PTHR43211">
    <property type="entry name" value="FUMARYLACETOACETATE HYDROLASE"/>
    <property type="match status" value="1"/>
</dbReference>
<feature type="domain" description="Fumarylacetoacetase-like C-terminal" evidence="1">
    <location>
        <begin position="109"/>
        <end position="306"/>
    </location>
</feature>
<organism evidence="3 4">
    <name type="scientific">Azohydromonas lata</name>
    <dbReference type="NCBI Taxonomy" id="45677"/>
    <lineage>
        <taxon>Bacteria</taxon>
        <taxon>Pseudomonadati</taxon>
        <taxon>Pseudomonadota</taxon>
        <taxon>Betaproteobacteria</taxon>
        <taxon>Burkholderiales</taxon>
        <taxon>Sphaerotilaceae</taxon>
        <taxon>Azohydromonas</taxon>
    </lineage>
</organism>
<sequence length="311" mass="33364">MKLATYKDGSRDGQLVVVSRDLTRAHFATGIATRLQQVLDDWNYMAPQLQQLYEALNRGQVRHAFDFDPRLCAAPLPRAFQLAWATRPSPVRPEAEPDAPAPLRLELCAGDALLGPRDVAEFASDGWDLDAEAGIAVVTGDIAAGTPALEALEGVRLLTLMSRWRLRALDASDAGFSPPPALGPVAVTPDELGTAWEAGRLRADLQLTWNQRRLARCNAAEALPWHFGQALARLAHTRMLQAGSVVGCAAQAEVAGASFSVQTLRAHEPASGDAPTGGWLRHGDRLRLELLDARGQAPLGAIEQAVAISRG</sequence>
<protein>
    <submittedName>
        <fullName evidence="3">Fumarylacetoacetate hydrolase family protein</fullName>
    </submittedName>
</protein>
<dbReference type="InterPro" id="IPR041072">
    <property type="entry name" value="FAA_hydro_N"/>
</dbReference>
<dbReference type="RefSeq" id="WP_322468528.1">
    <property type="nucleotide sequence ID" value="NZ_JAXOJX010000108.1"/>
</dbReference>
<reference evidence="3 4" key="1">
    <citation type="submission" date="2023-11" db="EMBL/GenBank/DDBJ databases">
        <title>Draft genome of Azohydromonas lata strain H1 (DSM1123), a polyhydroxyalkanoate producer.</title>
        <authorList>
            <person name="Traversa D."/>
            <person name="D'Addabbo P."/>
            <person name="Pazzani C."/>
            <person name="Manzari C."/>
            <person name="Chiara M."/>
            <person name="Scrascia M."/>
        </authorList>
    </citation>
    <scope>NUCLEOTIDE SEQUENCE [LARGE SCALE GENOMIC DNA]</scope>
    <source>
        <strain evidence="3 4">H1</strain>
    </source>
</reference>
<name>A0ABU5IR28_9BURK</name>
<accession>A0ABU5IR28</accession>
<evidence type="ECO:0000259" key="1">
    <source>
        <dbReference type="Pfam" id="PF01557"/>
    </source>
</evidence>
<dbReference type="Pfam" id="PF01557">
    <property type="entry name" value="FAA_hydrolase"/>
    <property type="match status" value="1"/>
</dbReference>
<dbReference type="SUPFAM" id="SSF56529">
    <property type="entry name" value="FAH"/>
    <property type="match status" value="1"/>
</dbReference>
<dbReference type="Proteomes" id="UP001293718">
    <property type="component" value="Unassembled WGS sequence"/>
</dbReference>
<dbReference type="InterPro" id="IPR011234">
    <property type="entry name" value="Fumarylacetoacetase-like_C"/>
</dbReference>
<dbReference type="GO" id="GO:0016787">
    <property type="term" value="F:hydrolase activity"/>
    <property type="evidence" value="ECO:0007669"/>
    <property type="project" value="UniProtKB-KW"/>
</dbReference>
<dbReference type="Gene3D" id="3.90.850.10">
    <property type="entry name" value="Fumarylacetoacetase-like, C-terminal domain"/>
    <property type="match status" value="1"/>
</dbReference>